<gene>
    <name evidence="8" type="ORF">GCM10022276_18850</name>
</gene>
<reference evidence="9" key="1">
    <citation type="journal article" date="2019" name="Int. J. Syst. Evol. Microbiol.">
        <title>The Global Catalogue of Microorganisms (GCM) 10K type strain sequencing project: providing services to taxonomists for standard genome sequencing and annotation.</title>
        <authorList>
            <consortium name="The Broad Institute Genomics Platform"/>
            <consortium name="The Broad Institute Genome Sequencing Center for Infectious Disease"/>
            <person name="Wu L."/>
            <person name="Ma J."/>
        </authorList>
    </citation>
    <scope>NUCLEOTIDE SEQUENCE [LARGE SCALE GENOMIC DNA]</scope>
    <source>
        <strain evidence="9">JCM 17543</strain>
    </source>
</reference>
<keyword evidence="5 6" id="KW-0472">Membrane</keyword>
<evidence type="ECO:0000313" key="8">
    <source>
        <dbReference type="EMBL" id="GAA3900254.1"/>
    </source>
</evidence>
<dbReference type="RefSeq" id="WP_344699437.1">
    <property type="nucleotide sequence ID" value="NZ_BAABBM010000001.1"/>
</dbReference>
<feature type="transmembrane region" description="Helical" evidence="6">
    <location>
        <begin position="243"/>
        <end position="263"/>
    </location>
</feature>
<evidence type="ECO:0000256" key="4">
    <source>
        <dbReference type="ARBA" id="ARBA00022989"/>
    </source>
</evidence>
<feature type="transmembrane region" description="Helical" evidence="6">
    <location>
        <begin position="97"/>
        <end position="118"/>
    </location>
</feature>
<evidence type="ECO:0000256" key="2">
    <source>
        <dbReference type="ARBA" id="ARBA00009853"/>
    </source>
</evidence>
<name>A0ABP7LEA9_9SPHN</name>
<keyword evidence="4 6" id="KW-1133">Transmembrane helix</keyword>
<feature type="domain" description="EamA" evidence="7">
    <location>
        <begin position="156"/>
        <end position="285"/>
    </location>
</feature>
<evidence type="ECO:0000313" key="9">
    <source>
        <dbReference type="Proteomes" id="UP001500827"/>
    </source>
</evidence>
<dbReference type="Pfam" id="PF00892">
    <property type="entry name" value="EamA"/>
    <property type="match status" value="2"/>
</dbReference>
<feature type="transmembrane region" description="Helical" evidence="6">
    <location>
        <begin position="269"/>
        <end position="286"/>
    </location>
</feature>
<proteinExistence type="inferred from homology"/>
<keyword evidence="9" id="KW-1185">Reference proteome</keyword>
<evidence type="ECO:0000256" key="6">
    <source>
        <dbReference type="SAM" id="Phobius"/>
    </source>
</evidence>
<accession>A0ABP7LEA9</accession>
<sequence length="300" mass="32054">MNRVTQHPVQAFLAALAAVGTLSIMDAVMKHLVLAIGIFAVSVWRAMANLIVGSALYLPRRGSWPSNAVMRVHVFRGIIVTVMAFLFFWGIGRIPLAQAIALTFIAPLIALLLASAFLHEKIGRMSIVGSIAAFGGVVIIVLGQAKAQLGREALVGSIAILGSALCYAVNIVLMRHQALSAKPLEITFFQAVTVMALWLLTIPIVGMPVWPTGQWIWVAVACVLSTAGTLIFAWAYARGEAGYLSVTEYSAFLWAAALGWIVFQERVSGYTIAGATLIVAGCLVAARRKVTEPPEIDVAV</sequence>
<dbReference type="InterPro" id="IPR037185">
    <property type="entry name" value="EmrE-like"/>
</dbReference>
<feature type="transmembrane region" description="Helical" evidence="6">
    <location>
        <begin position="125"/>
        <end position="147"/>
    </location>
</feature>
<feature type="transmembrane region" description="Helical" evidence="6">
    <location>
        <begin position="70"/>
        <end position="91"/>
    </location>
</feature>
<dbReference type="SUPFAM" id="SSF103481">
    <property type="entry name" value="Multidrug resistance efflux transporter EmrE"/>
    <property type="match status" value="2"/>
</dbReference>
<keyword evidence="3 6" id="KW-0812">Transmembrane</keyword>
<evidence type="ECO:0000256" key="3">
    <source>
        <dbReference type="ARBA" id="ARBA00022692"/>
    </source>
</evidence>
<feature type="transmembrane region" description="Helical" evidence="6">
    <location>
        <begin position="186"/>
        <end position="209"/>
    </location>
</feature>
<evidence type="ECO:0000259" key="7">
    <source>
        <dbReference type="Pfam" id="PF00892"/>
    </source>
</evidence>
<feature type="transmembrane region" description="Helical" evidence="6">
    <location>
        <begin position="33"/>
        <end position="58"/>
    </location>
</feature>
<dbReference type="EMBL" id="BAABBM010000001">
    <property type="protein sequence ID" value="GAA3900254.1"/>
    <property type="molecule type" value="Genomic_DNA"/>
</dbReference>
<evidence type="ECO:0000256" key="5">
    <source>
        <dbReference type="ARBA" id="ARBA00023136"/>
    </source>
</evidence>
<feature type="transmembrane region" description="Helical" evidence="6">
    <location>
        <begin position="153"/>
        <end position="174"/>
    </location>
</feature>
<evidence type="ECO:0000256" key="1">
    <source>
        <dbReference type="ARBA" id="ARBA00004141"/>
    </source>
</evidence>
<organism evidence="8 9">
    <name type="scientific">Sphingomonas limnosediminicola</name>
    <dbReference type="NCBI Taxonomy" id="940133"/>
    <lineage>
        <taxon>Bacteria</taxon>
        <taxon>Pseudomonadati</taxon>
        <taxon>Pseudomonadota</taxon>
        <taxon>Alphaproteobacteria</taxon>
        <taxon>Sphingomonadales</taxon>
        <taxon>Sphingomonadaceae</taxon>
        <taxon>Sphingomonas</taxon>
    </lineage>
</organism>
<dbReference type="InterPro" id="IPR000620">
    <property type="entry name" value="EamA_dom"/>
</dbReference>
<comment type="similarity">
    <text evidence="2">Belongs to the drug/metabolite transporter (DMT) superfamily. 10 TMS drug/metabolite exporter (DME) (TC 2.A.7.3) family.</text>
</comment>
<dbReference type="PANTHER" id="PTHR22911:SF6">
    <property type="entry name" value="SOLUTE CARRIER FAMILY 35 MEMBER G1"/>
    <property type="match status" value="1"/>
</dbReference>
<comment type="subcellular location">
    <subcellularLocation>
        <location evidence="1">Membrane</location>
        <topology evidence="1">Multi-pass membrane protein</topology>
    </subcellularLocation>
</comment>
<protein>
    <submittedName>
        <fullName evidence="8">DMT family transporter</fullName>
    </submittedName>
</protein>
<feature type="domain" description="EamA" evidence="7">
    <location>
        <begin position="12"/>
        <end position="141"/>
    </location>
</feature>
<comment type="caution">
    <text evidence="8">The sequence shown here is derived from an EMBL/GenBank/DDBJ whole genome shotgun (WGS) entry which is preliminary data.</text>
</comment>
<feature type="transmembrane region" description="Helical" evidence="6">
    <location>
        <begin position="215"/>
        <end position="236"/>
    </location>
</feature>
<dbReference type="PANTHER" id="PTHR22911">
    <property type="entry name" value="ACYL-MALONYL CONDENSING ENZYME-RELATED"/>
    <property type="match status" value="1"/>
</dbReference>
<dbReference type="Proteomes" id="UP001500827">
    <property type="component" value="Unassembled WGS sequence"/>
</dbReference>